<dbReference type="GO" id="GO:0051603">
    <property type="term" value="P:proteolysis involved in protein catabolic process"/>
    <property type="evidence" value="ECO:0007669"/>
    <property type="project" value="TreeGrafter"/>
</dbReference>
<keyword evidence="3" id="KW-0479">Metal-binding</keyword>
<evidence type="ECO:0000259" key="7">
    <source>
        <dbReference type="Pfam" id="PF01435"/>
    </source>
</evidence>
<evidence type="ECO:0000256" key="6">
    <source>
        <dbReference type="ARBA" id="ARBA00023049"/>
    </source>
</evidence>
<feature type="domain" description="Peptidase M48" evidence="7">
    <location>
        <begin position="51"/>
        <end position="233"/>
    </location>
</feature>
<accession>A0AAX1N481</accession>
<keyword evidence="6 8" id="KW-0482">Metalloprotease</keyword>
<dbReference type="Pfam" id="PF01435">
    <property type="entry name" value="Peptidase_M48"/>
    <property type="match status" value="1"/>
</dbReference>
<evidence type="ECO:0000256" key="2">
    <source>
        <dbReference type="ARBA" id="ARBA00022670"/>
    </source>
</evidence>
<dbReference type="EMBL" id="CP076132">
    <property type="protein sequence ID" value="QWG02280.1"/>
    <property type="molecule type" value="Genomic_DNA"/>
</dbReference>
<evidence type="ECO:0000256" key="4">
    <source>
        <dbReference type="ARBA" id="ARBA00022801"/>
    </source>
</evidence>
<dbReference type="InterPro" id="IPR051156">
    <property type="entry name" value="Mito/Outer_Membr_Metalloprot"/>
</dbReference>
<keyword evidence="2" id="KW-0645">Protease</keyword>
<gene>
    <name evidence="8" type="ORF">KMW28_01475</name>
</gene>
<comment type="cofactor">
    <cofactor evidence="1">
        <name>Zn(2+)</name>
        <dbReference type="ChEBI" id="CHEBI:29105"/>
    </cofactor>
</comment>
<organism evidence="8 9">
    <name type="scientific">Flammeovirga yaeyamensis</name>
    <dbReference type="NCBI Taxonomy" id="367791"/>
    <lineage>
        <taxon>Bacteria</taxon>
        <taxon>Pseudomonadati</taxon>
        <taxon>Bacteroidota</taxon>
        <taxon>Cytophagia</taxon>
        <taxon>Cytophagales</taxon>
        <taxon>Flammeovirgaceae</taxon>
        <taxon>Flammeovirga</taxon>
    </lineage>
</organism>
<reference evidence="8 9" key="1">
    <citation type="submission" date="2021-05" db="EMBL/GenBank/DDBJ databases">
        <title>Comparative genomic studies on the polysaccharide-degrading batcterial strains of the Flammeovirga genus.</title>
        <authorList>
            <person name="Zewei F."/>
            <person name="Zheng Z."/>
            <person name="Yu L."/>
            <person name="Ruyue G."/>
            <person name="Yanhong M."/>
            <person name="Yuanyuan C."/>
            <person name="Jingyan G."/>
            <person name="Wenjun H."/>
        </authorList>
    </citation>
    <scope>NUCLEOTIDE SEQUENCE [LARGE SCALE GENOMIC DNA]</scope>
    <source>
        <strain evidence="8 9">NBRC:100898</strain>
    </source>
</reference>
<keyword evidence="9" id="KW-1185">Reference proteome</keyword>
<dbReference type="EC" id="3.4.24.-" evidence="8"/>
<dbReference type="InterPro" id="IPR001915">
    <property type="entry name" value="Peptidase_M48"/>
</dbReference>
<dbReference type="GO" id="GO:0016020">
    <property type="term" value="C:membrane"/>
    <property type="evidence" value="ECO:0007669"/>
    <property type="project" value="TreeGrafter"/>
</dbReference>
<dbReference type="Gene3D" id="3.30.2010.10">
    <property type="entry name" value="Metalloproteases ('zincins'), catalytic domain"/>
    <property type="match status" value="1"/>
</dbReference>
<dbReference type="Proteomes" id="UP000678679">
    <property type="component" value="Chromosome 1"/>
</dbReference>
<dbReference type="AlphaFoldDB" id="A0AAX1N481"/>
<keyword evidence="4 8" id="KW-0378">Hydrolase</keyword>
<dbReference type="RefSeq" id="WP_169664791.1">
    <property type="nucleotide sequence ID" value="NZ_CP076132.1"/>
</dbReference>
<protein>
    <submittedName>
        <fullName evidence="8">M48 family metalloprotease</fullName>
        <ecNumber evidence="8">3.4.24.-</ecNumber>
    </submittedName>
</protein>
<dbReference type="GO" id="GO:0046872">
    <property type="term" value="F:metal ion binding"/>
    <property type="evidence" value="ECO:0007669"/>
    <property type="project" value="UniProtKB-KW"/>
</dbReference>
<name>A0AAX1N481_9BACT</name>
<evidence type="ECO:0000256" key="1">
    <source>
        <dbReference type="ARBA" id="ARBA00001947"/>
    </source>
</evidence>
<evidence type="ECO:0000313" key="9">
    <source>
        <dbReference type="Proteomes" id="UP000678679"/>
    </source>
</evidence>
<evidence type="ECO:0000256" key="5">
    <source>
        <dbReference type="ARBA" id="ARBA00022833"/>
    </source>
</evidence>
<evidence type="ECO:0000256" key="3">
    <source>
        <dbReference type="ARBA" id="ARBA00022723"/>
    </source>
</evidence>
<proteinExistence type="predicted"/>
<dbReference type="PANTHER" id="PTHR22726">
    <property type="entry name" value="METALLOENDOPEPTIDASE OMA1"/>
    <property type="match status" value="1"/>
</dbReference>
<dbReference type="KEGG" id="fya:KMW28_01475"/>
<sequence>MKLITILLQIIFIFQSSIIYAQSIELDKTLGLEYANQVIQEQGVYQDEKLTAYVDGVGQKLVNQLEKRQFDYQFRIVPQIEPNAFALPGGYVFITTGLLSIIRTEDELAGILSHEIIHAHNRHSIAQMKKGILPKILELPGDIISIISKDLGAIFNAPIKTTNALYMASYGRKKETEADLEGMELAVKAGYTPTALKDILHRMTTSIELVTGEQEQHSYFNDHPYTPNRESDIELKASFMPLVKQNDQNGQYLHQVDGVLFGNSIHQGVFNRYEFLHPDLQFKVTFPKEWMLTNTDEYFGGYSQNYKEGIIINLEKETDVTQAVLSFTEKLSDKEKSLLVEKVAFDHGNDKGFRMSFRATLKKQENYANIGWVKVNGQVYRISNFSDSPTLKNFNKVIASFKKMGDDDYEKIKTKKISIVKSNKGETLQKLCKRSGNISDIQLIEVLNDKKADQKLEKGESIKIVKKYPYTSEKEIRHDIKIMK</sequence>
<dbReference type="PANTHER" id="PTHR22726:SF24">
    <property type="entry name" value="M48 FAMILY METALLOPEPTIDASE"/>
    <property type="match status" value="1"/>
</dbReference>
<evidence type="ECO:0000313" key="8">
    <source>
        <dbReference type="EMBL" id="QWG02280.1"/>
    </source>
</evidence>
<dbReference type="GO" id="GO:0004222">
    <property type="term" value="F:metalloendopeptidase activity"/>
    <property type="evidence" value="ECO:0007669"/>
    <property type="project" value="InterPro"/>
</dbReference>
<keyword evidence="5" id="KW-0862">Zinc</keyword>